<keyword evidence="1" id="KW-0472">Membrane</keyword>
<name>A0AAD7E8B2_9AGAR</name>
<dbReference type="AlphaFoldDB" id="A0AAD7E8B2"/>
<keyword evidence="3" id="KW-1185">Reference proteome</keyword>
<keyword evidence="1" id="KW-1133">Transmembrane helix</keyword>
<organism evidence="2 3">
    <name type="scientific">Mycena albidolilacea</name>
    <dbReference type="NCBI Taxonomy" id="1033008"/>
    <lineage>
        <taxon>Eukaryota</taxon>
        <taxon>Fungi</taxon>
        <taxon>Dikarya</taxon>
        <taxon>Basidiomycota</taxon>
        <taxon>Agaricomycotina</taxon>
        <taxon>Agaricomycetes</taxon>
        <taxon>Agaricomycetidae</taxon>
        <taxon>Agaricales</taxon>
        <taxon>Marasmiineae</taxon>
        <taxon>Mycenaceae</taxon>
        <taxon>Mycena</taxon>
    </lineage>
</organism>
<proteinExistence type="predicted"/>
<reference evidence="2" key="1">
    <citation type="submission" date="2023-03" db="EMBL/GenBank/DDBJ databases">
        <title>Massive genome expansion in bonnet fungi (Mycena s.s.) driven by repeated elements and novel gene families across ecological guilds.</title>
        <authorList>
            <consortium name="Lawrence Berkeley National Laboratory"/>
            <person name="Harder C.B."/>
            <person name="Miyauchi S."/>
            <person name="Viragh M."/>
            <person name="Kuo A."/>
            <person name="Thoen E."/>
            <person name="Andreopoulos B."/>
            <person name="Lu D."/>
            <person name="Skrede I."/>
            <person name="Drula E."/>
            <person name="Henrissat B."/>
            <person name="Morin E."/>
            <person name="Kohler A."/>
            <person name="Barry K."/>
            <person name="LaButti K."/>
            <person name="Morin E."/>
            <person name="Salamov A."/>
            <person name="Lipzen A."/>
            <person name="Mereny Z."/>
            <person name="Hegedus B."/>
            <person name="Baldrian P."/>
            <person name="Stursova M."/>
            <person name="Weitz H."/>
            <person name="Taylor A."/>
            <person name="Grigoriev I.V."/>
            <person name="Nagy L.G."/>
            <person name="Martin F."/>
            <person name="Kauserud H."/>
        </authorList>
    </citation>
    <scope>NUCLEOTIDE SEQUENCE</scope>
    <source>
        <strain evidence="2">CBHHK002</strain>
    </source>
</reference>
<feature type="non-terminal residue" evidence="2">
    <location>
        <position position="1"/>
    </location>
</feature>
<protein>
    <submittedName>
        <fullName evidence="2">Uncharacterized protein</fullName>
    </submittedName>
</protein>
<feature type="transmembrane region" description="Helical" evidence="1">
    <location>
        <begin position="32"/>
        <end position="50"/>
    </location>
</feature>
<keyword evidence="1" id="KW-0812">Transmembrane</keyword>
<dbReference type="EMBL" id="JARIHO010000122">
    <property type="protein sequence ID" value="KAJ7301994.1"/>
    <property type="molecule type" value="Genomic_DNA"/>
</dbReference>
<gene>
    <name evidence="2" type="ORF">DFH08DRAFT_723605</name>
</gene>
<evidence type="ECO:0000313" key="2">
    <source>
        <dbReference type="EMBL" id="KAJ7301994.1"/>
    </source>
</evidence>
<accession>A0AAD7E8B2</accession>
<dbReference type="Proteomes" id="UP001218218">
    <property type="component" value="Unassembled WGS sequence"/>
</dbReference>
<evidence type="ECO:0000313" key="3">
    <source>
        <dbReference type="Proteomes" id="UP001218218"/>
    </source>
</evidence>
<sequence length="124" mass="14540">KRRTARCANTAERRATHNAVEHMCRETLNGRFLVGVAVCVSIYTYARFFFVPSADGIFVDPRIPPTPARRRPSKAAIVSSRCVYFPCCFFWFALCWRRRFLRGMDVLLRRLWLWGGCLRFLFLV</sequence>
<comment type="caution">
    <text evidence="2">The sequence shown here is derived from an EMBL/GenBank/DDBJ whole genome shotgun (WGS) entry which is preliminary data.</text>
</comment>
<feature type="transmembrane region" description="Helical" evidence="1">
    <location>
        <begin position="75"/>
        <end position="94"/>
    </location>
</feature>
<evidence type="ECO:0000256" key="1">
    <source>
        <dbReference type="SAM" id="Phobius"/>
    </source>
</evidence>